<proteinExistence type="inferred from homology"/>
<comment type="caution">
    <text evidence="7">The sequence shown here is derived from an EMBL/GenBank/DDBJ whole genome shotgun (WGS) entry which is preliminary data.</text>
</comment>
<dbReference type="GO" id="GO:0006729">
    <property type="term" value="P:tetrahydrobiopterin biosynthetic process"/>
    <property type="evidence" value="ECO:0007669"/>
    <property type="project" value="TreeGrafter"/>
</dbReference>
<evidence type="ECO:0000256" key="5">
    <source>
        <dbReference type="ARBA" id="ARBA00023002"/>
    </source>
</evidence>
<dbReference type="GO" id="GO:0004757">
    <property type="term" value="F:sepiapterin reductase (NADP+) activity"/>
    <property type="evidence" value="ECO:0007669"/>
    <property type="project" value="TreeGrafter"/>
</dbReference>
<dbReference type="Gene3D" id="3.40.50.720">
    <property type="entry name" value="NAD(P)-binding Rossmann-like Domain"/>
    <property type="match status" value="1"/>
</dbReference>
<dbReference type="EMBL" id="JACXJA010000024">
    <property type="protein sequence ID" value="MBD2863877.1"/>
    <property type="molecule type" value="Genomic_DNA"/>
</dbReference>
<evidence type="ECO:0000256" key="2">
    <source>
        <dbReference type="ARBA" id="ARBA00006484"/>
    </source>
</evidence>
<name>A0A927CBV6_9BACL</name>
<protein>
    <submittedName>
        <fullName evidence="7">SDR family NAD(P)-dependent oxidoreductase</fullName>
    </submittedName>
</protein>
<dbReference type="InterPro" id="IPR051721">
    <property type="entry name" value="Biopterin_syn/organic_redct"/>
</dbReference>
<accession>A0A927CBV6</accession>
<comment type="similarity">
    <text evidence="2 6">Belongs to the short-chain dehydrogenases/reductases (SDR) family.</text>
</comment>
<evidence type="ECO:0000256" key="4">
    <source>
        <dbReference type="ARBA" id="ARBA00022857"/>
    </source>
</evidence>
<sequence length="244" mass="26302">MKVFLITGTSRGLGQAIAEQLMAPDHLLLCISRNRNEDRLAQSDNVRHIPFDLNETDRIESLMQTVFDCLDQSKLEGIYLINNAGVVAPLSNVGSGDPGAIAANIHINLLAPVLLASLFIRHTKEMRIDKRIINISSGSAQNLLPGMSVYSASKAGLDVFTRSVGIEQGEGPGAVKIASVWPGMVDTALQQEARTRDSGQFAAAELFHKAKESGMLTSPERMAGKVIQLLFGEMEQGSVVDLFG</sequence>
<dbReference type="PANTHER" id="PTHR44085:SF2">
    <property type="entry name" value="SEPIAPTERIN REDUCTASE"/>
    <property type="match status" value="1"/>
</dbReference>
<evidence type="ECO:0000256" key="1">
    <source>
        <dbReference type="ARBA" id="ARBA00004496"/>
    </source>
</evidence>
<evidence type="ECO:0000256" key="3">
    <source>
        <dbReference type="ARBA" id="ARBA00022490"/>
    </source>
</evidence>
<evidence type="ECO:0000313" key="7">
    <source>
        <dbReference type="EMBL" id="MBD2863877.1"/>
    </source>
</evidence>
<dbReference type="PROSITE" id="PS00061">
    <property type="entry name" value="ADH_SHORT"/>
    <property type="match status" value="1"/>
</dbReference>
<keyword evidence="4" id="KW-0521">NADP</keyword>
<comment type="subcellular location">
    <subcellularLocation>
        <location evidence="1">Cytoplasm</location>
    </subcellularLocation>
</comment>
<dbReference type="InterPro" id="IPR020904">
    <property type="entry name" value="Sc_DH/Rdtase_CS"/>
</dbReference>
<reference evidence="7" key="1">
    <citation type="submission" date="2020-09" db="EMBL/GenBank/DDBJ databases">
        <title>A novel bacterium of genus Paenibacillus, isolated from South China Sea.</title>
        <authorList>
            <person name="Huang H."/>
            <person name="Mo K."/>
            <person name="Hu Y."/>
        </authorList>
    </citation>
    <scope>NUCLEOTIDE SEQUENCE</scope>
    <source>
        <strain evidence="7">IB182363</strain>
    </source>
</reference>
<keyword evidence="8" id="KW-1185">Reference proteome</keyword>
<dbReference type="InterPro" id="IPR036291">
    <property type="entry name" value="NAD(P)-bd_dom_sf"/>
</dbReference>
<organism evidence="7 8">
    <name type="scientific">Paenibacillus oceani</name>
    <dbReference type="NCBI Taxonomy" id="2772510"/>
    <lineage>
        <taxon>Bacteria</taxon>
        <taxon>Bacillati</taxon>
        <taxon>Bacillota</taxon>
        <taxon>Bacilli</taxon>
        <taxon>Bacillales</taxon>
        <taxon>Paenibacillaceae</taxon>
        <taxon>Paenibacillus</taxon>
    </lineage>
</organism>
<keyword evidence="5" id="KW-0560">Oxidoreductase</keyword>
<dbReference type="PRINTS" id="PR00081">
    <property type="entry name" value="GDHRDH"/>
</dbReference>
<dbReference type="PRINTS" id="PR00080">
    <property type="entry name" value="SDRFAMILY"/>
</dbReference>
<dbReference type="GO" id="GO:0005737">
    <property type="term" value="C:cytoplasm"/>
    <property type="evidence" value="ECO:0007669"/>
    <property type="project" value="UniProtKB-SubCell"/>
</dbReference>
<dbReference type="PANTHER" id="PTHR44085">
    <property type="entry name" value="SEPIAPTERIN REDUCTASE"/>
    <property type="match status" value="1"/>
</dbReference>
<dbReference type="RefSeq" id="WP_190929509.1">
    <property type="nucleotide sequence ID" value="NZ_JACXJA010000024.1"/>
</dbReference>
<gene>
    <name evidence="7" type="ORF">IDH45_17960</name>
</gene>
<evidence type="ECO:0000256" key="6">
    <source>
        <dbReference type="RuleBase" id="RU000363"/>
    </source>
</evidence>
<keyword evidence="3" id="KW-0963">Cytoplasm</keyword>
<dbReference type="Pfam" id="PF00106">
    <property type="entry name" value="adh_short"/>
    <property type="match status" value="1"/>
</dbReference>
<evidence type="ECO:0000313" key="8">
    <source>
        <dbReference type="Proteomes" id="UP000639396"/>
    </source>
</evidence>
<dbReference type="AlphaFoldDB" id="A0A927CBV6"/>
<dbReference type="Proteomes" id="UP000639396">
    <property type="component" value="Unassembled WGS sequence"/>
</dbReference>
<dbReference type="SUPFAM" id="SSF51735">
    <property type="entry name" value="NAD(P)-binding Rossmann-fold domains"/>
    <property type="match status" value="1"/>
</dbReference>
<dbReference type="InterPro" id="IPR002347">
    <property type="entry name" value="SDR_fam"/>
</dbReference>